<gene>
    <name evidence="2" type="ORF">GWO68_08015</name>
</gene>
<dbReference type="AlphaFoldDB" id="A0A6B2H153"/>
<keyword evidence="3" id="KW-1185">Reference proteome</keyword>
<organism evidence="2 3">
    <name type="scientific">Pontibacter fetidus</name>
    <dbReference type="NCBI Taxonomy" id="2700082"/>
    <lineage>
        <taxon>Bacteria</taxon>
        <taxon>Pseudomonadati</taxon>
        <taxon>Bacteroidota</taxon>
        <taxon>Cytophagia</taxon>
        <taxon>Cytophagales</taxon>
        <taxon>Hymenobacteraceae</taxon>
        <taxon>Pontibacter</taxon>
    </lineage>
</organism>
<dbReference type="PANTHER" id="PTHR45947">
    <property type="entry name" value="SULFOQUINOVOSYL TRANSFERASE SQD2"/>
    <property type="match status" value="1"/>
</dbReference>
<dbReference type="EMBL" id="JAAEAA010000008">
    <property type="protein sequence ID" value="NDK55858.1"/>
    <property type="molecule type" value="Genomic_DNA"/>
</dbReference>
<dbReference type="Proteomes" id="UP000478546">
    <property type="component" value="Unassembled WGS sequence"/>
</dbReference>
<keyword evidence="2" id="KW-0808">Transferase</keyword>
<accession>A0A6B2H153</accession>
<dbReference type="SUPFAM" id="SSF53756">
    <property type="entry name" value="UDP-Glycosyltransferase/glycogen phosphorylase"/>
    <property type="match status" value="1"/>
</dbReference>
<protein>
    <submittedName>
        <fullName evidence="2">Glycosyltransferase family 4 protein</fullName>
    </submittedName>
</protein>
<sequence length="412" mass="47199">MKILLSAYACQPNSGSELGNGWNWALETARLGYEVYCLTTPEGKDEIEAELERVQEPNLHIIYVTVPDWVNYAFRYQPGVYLHYIVWQEQAYKKAKELSATIAFDVVHHITLGSLQMSSALWKLKKPLLFGPVGGGQKAPVAFKKYFYHWWRMELVRDFVSNLLVKFNPNVRQTMQHADKVFVTNEDTYNLAVANGAKNPEMFLDTSLAESFYPEQMPEREFNGTLKILWVGRVYPRKGLPLVLEALSKVRSDVRYELTIIGDGPAAYMIPEWLDTYKLHGKVNVRGQVTWQEVQQAYTTHNLFFFCSLRDSFASQYLEAMAYGLPLITLNLYGVKAFVPDDAAIKITPTTAEQTCQDLADAVTNLYDNPEQLLHYGKRAFEVAREHTFNKKIEHMAAYYNAYAPAQQEVLL</sequence>
<dbReference type="RefSeq" id="WP_162345919.1">
    <property type="nucleotide sequence ID" value="NZ_JAAEAA010000008.1"/>
</dbReference>
<dbReference type="CDD" id="cd03801">
    <property type="entry name" value="GT4_PimA-like"/>
    <property type="match status" value="1"/>
</dbReference>
<evidence type="ECO:0000313" key="2">
    <source>
        <dbReference type="EMBL" id="NDK55858.1"/>
    </source>
</evidence>
<dbReference type="GO" id="GO:0016757">
    <property type="term" value="F:glycosyltransferase activity"/>
    <property type="evidence" value="ECO:0007669"/>
    <property type="project" value="InterPro"/>
</dbReference>
<reference evidence="2 3" key="1">
    <citation type="submission" date="2020-01" db="EMBL/GenBank/DDBJ databases">
        <authorList>
            <person name="Kim M.K."/>
        </authorList>
    </citation>
    <scope>NUCLEOTIDE SEQUENCE [LARGE SCALE GENOMIC DNA]</scope>
    <source>
        <strain evidence="2 3">BT213</strain>
    </source>
</reference>
<dbReference type="PANTHER" id="PTHR45947:SF3">
    <property type="entry name" value="SULFOQUINOVOSYL TRANSFERASE SQD2"/>
    <property type="match status" value="1"/>
</dbReference>
<name>A0A6B2H153_9BACT</name>
<dbReference type="InterPro" id="IPR001296">
    <property type="entry name" value="Glyco_trans_1"/>
</dbReference>
<dbReference type="Gene3D" id="3.40.50.2000">
    <property type="entry name" value="Glycogen Phosphorylase B"/>
    <property type="match status" value="2"/>
</dbReference>
<evidence type="ECO:0000313" key="3">
    <source>
        <dbReference type="Proteomes" id="UP000478546"/>
    </source>
</evidence>
<comment type="caution">
    <text evidence="2">The sequence shown here is derived from an EMBL/GenBank/DDBJ whole genome shotgun (WGS) entry which is preliminary data.</text>
</comment>
<evidence type="ECO:0000259" key="1">
    <source>
        <dbReference type="Pfam" id="PF00534"/>
    </source>
</evidence>
<proteinExistence type="predicted"/>
<dbReference type="Pfam" id="PF00534">
    <property type="entry name" value="Glycos_transf_1"/>
    <property type="match status" value="1"/>
</dbReference>
<dbReference type="InterPro" id="IPR050194">
    <property type="entry name" value="Glycosyltransferase_grp1"/>
</dbReference>
<feature type="domain" description="Glycosyl transferase family 1" evidence="1">
    <location>
        <begin position="222"/>
        <end position="381"/>
    </location>
</feature>